<feature type="transmembrane region" description="Helical" evidence="6">
    <location>
        <begin position="270"/>
        <end position="292"/>
    </location>
</feature>
<keyword evidence="4 6" id="KW-1133">Transmembrane helix</keyword>
<dbReference type="PANTHER" id="PTHR35007:SF2">
    <property type="entry name" value="PILUS ASSEMBLE PROTEIN"/>
    <property type="match status" value="1"/>
</dbReference>
<proteinExistence type="predicted"/>
<evidence type="ECO:0000313" key="8">
    <source>
        <dbReference type="EMBL" id="VEV97199.1"/>
    </source>
</evidence>
<keyword evidence="3 6" id="KW-0812">Transmembrane</keyword>
<evidence type="ECO:0000256" key="3">
    <source>
        <dbReference type="ARBA" id="ARBA00022692"/>
    </source>
</evidence>
<sequence>MAWLVMTALLLMATALLVINLARERQIQHRVAKRLLGTQRFAQHHEPSRERWLQQFAGSRLGRRVFSLDGETQQLLSRIGWRRTRQRARFFALQLLSPLLMLALAALVQSLLSKPVEPVWVILLLAAGCGYLLPKRVLAVVAARRQKQLADEVSVFLPLLRILFDAGLTVEQALRVLGQESRALLPALTRELNGMLKRVDSGLDLASELQQLGRLLEVDEFSDCVTILCQLIRQGGGAMSSLLALKKVLDDRRLTRLQEYISTLSGKLSVVMMVFLFPALLIVLAGPGLSAIGRALGGIG</sequence>
<evidence type="ECO:0000259" key="7">
    <source>
        <dbReference type="Pfam" id="PF00482"/>
    </source>
</evidence>
<dbReference type="RefSeq" id="WP_150548242.1">
    <property type="nucleotide sequence ID" value="NZ_LR215729.2"/>
</dbReference>
<dbReference type="InterPro" id="IPR018076">
    <property type="entry name" value="T2SS_GspF_dom"/>
</dbReference>
<evidence type="ECO:0000256" key="5">
    <source>
        <dbReference type="ARBA" id="ARBA00023136"/>
    </source>
</evidence>
<dbReference type="EMBL" id="LR215729">
    <property type="protein sequence ID" value="VEV97199.1"/>
    <property type="molecule type" value="Genomic_DNA"/>
</dbReference>
<feature type="transmembrane region" description="Helical" evidence="6">
    <location>
        <begin position="6"/>
        <end position="23"/>
    </location>
</feature>
<evidence type="ECO:0000256" key="2">
    <source>
        <dbReference type="ARBA" id="ARBA00022475"/>
    </source>
</evidence>
<name>A0A653E378_9PSED</name>
<reference evidence="8" key="1">
    <citation type="submission" date="2019-02" db="EMBL/GenBank/DDBJ databases">
        <authorList>
            <consortium name="Genoscope - CEA"/>
            <person name="William W."/>
        </authorList>
    </citation>
    <scope>NUCLEOTIDE SEQUENCE [LARGE SCALE GENOMIC DNA]</scope>
    <source>
        <strain evidence="8">YSy11</strain>
    </source>
</reference>
<protein>
    <submittedName>
        <fullName evidence="8">Type II secretion system protein F</fullName>
    </submittedName>
</protein>
<keyword evidence="2" id="KW-1003">Cell membrane</keyword>
<feature type="transmembrane region" description="Helical" evidence="6">
    <location>
        <begin position="90"/>
        <end position="112"/>
    </location>
</feature>
<dbReference type="GO" id="GO:0005886">
    <property type="term" value="C:plasma membrane"/>
    <property type="evidence" value="ECO:0007669"/>
    <property type="project" value="UniProtKB-SubCell"/>
</dbReference>
<dbReference type="AlphaFoldDB" id="A0A653E378"/>
<accession>A0A653E378</accession>
<evidence type="ECO:0000256" key="6">
    <source>
        <dbReference type="SAM" id="Phobius"/>
    </source>
</evidence>
<feature type="transmembrane region" description="Helical" evidence="6">
    <location>
        <begin position="118"/>
        <end position="138"/>
    </location>
</feature>
<gene>
    <name evidence="8" type="ORF">PMYSY11_2153</name>
</gene>
<keyword evidence="5 6" id="KW-0472">Membrane</keyword>
<evidence type="ECO:0000256" key="1">
    <source>
        <dbReference type="ARBA" id="ARBA00004651"/>
    </source>
</evidence>
<evidence type="ECO:0000256" key="4">
    <source>
        <dbReference type="ARBA" id="ARBA00022989"/>
    </source>
</evidence>
<comment type="subcellular location">
    <subcellularLocation>
        <location evidence="1">Cell membrane</location>
        <topology evidence="1">Multi-pass membrane protein</topology>
    </subcellularLocation>
</comment>
<feature type="domain" description="Type II secretion system protein GspF" evidence="7">
    <location>
        <begin position="156"/>
        <end position="284"/>
    </location>
</feature>
<organism evidence="8">
    <name type="scientific">Pseudomonas marincola</name>
    <dbReference type="NCBI Taxonomy" id="437900"/>
    <lineage>
        <taxon>Bacteria</taxon>
        <taxon>Pseudomonadati</taxon>
        <taxon>Pseudomonadota</taxon>
        <taxon>Gammaproteobacteria</taxon>
        <taxon>Pseudomonadales</taxon>
        <taxon>Pseudomonadaceae</taxon>
        <taxon>Pseudomonas</taxon>
    </lineage>
</organism>
<dbReference type="PANTHER" id="PTHR35007">
    <property type="entry name" value="INTEGRAL MEMBRANE PROTEIN-RELATED"/>
    <property type="match status" value="1"/>
</dbReference>
<dbReference type="Pfam" id="PF00482">
    <property type="entry name" value="T2SSF"/>
    <property type="match status" value="1"/>
</dbReference>